<dbReference type="AlphaFoldDB" id="A0A6N6N1D2"/>
<dbReference type="InterPro" id="IPR044925">
    <property type="entry name" value="His-Me_finger_sf"/>
</dbReference>
<name>A0A6N6N1D2_9BACT</name>
<dbReference type="Gene3D" id="3.90.75.20">
    <property type="match status" value="1"/>
</dbReference>
<keyword evidence="2" id="KW-0378">Hydrolase</keyword>
<dbReference type="OrthoDB" id="6638408at2"/>
<evidence type="ECO:0000313" key="2">
    <source>
        <dbReference type="EMBL" id="KAB1440353.1"/>
    </source>
</evidence>
<dbReference type="EMBL" id="WAIE01000007">
    <property type="protein sequence ID" value="KAB1440353.1"/>
    <property type="molecule type" value="Genomic_DNA"/>
</dbReference>
<keyword evidence="2" id="KW-0540">Nuclease</keyword>
<feature type="domain" description="HNH nuclease" evidence="1">
    <location>
        <begin position="72"/>
        <end position="116"/>
    </location>
</feature>
<keyword evidence="2" id="KW-0255">Endonuclease</keyword>
<comment type="caution">
    <text evidence="2">The sequence shown here is derived from an EMBL/GenBank/DDBJ whole genome shotgun (WGS) entry which is preliminary data.</text>
</comment>
<dbReference type="GO" id="GO:0004519">
    <property type="term" value="F:endonuclease activity"/>
    <property type="evidence" value="ECO:0007669"/>
    <property type="project" value="UniProtKB-KW"/>
</dbReference>
<dbReference type="InterPro" id="IPR003615">
    <property type="entry name" value="HNH_nuc"/>
</dbReference>
<sequence length="152" mass="17471">MTTQELTDAFNERFEPKRTFWAIEGQLKRRGFVKYHRRTLKTGDETLCPATGYITVKTDSPAPNMKTKRNYRYKHLVVWEEANGPVPDGMYIRFLDGDKTNCSLDNLVMVSMAEHAILNKLNLKELHPDLRATAIATARLQAKCIKLETANR</sequence>
<keyword evidence="3" id="KW-1185">Reference proteome</keyword>
<reference evidence="2 3" key="1">
    <citation type="journal article" date="2017" name="Int. J. Syst. Evol. Microbiol.">
        <title>Desulfovibrio senegalensis sp. nov., a mesophilic sulfate reducer isolated from marine sediment.</title>
        <authorList>
            <person name="Thioye A."/>
            <person name="Gam Z.B.A."/>
            <person name="Mbengue M."/>
            <person name="Cayol J.L."/>
            <person name="Joseph-Bartoli M."/>
            <person name="Toure-Kane C."/>
            <person name="Labat M."/>
        </authorList>
    </citation>
    <scope>NUCLEOTIDE SEQUENCE [LARGE SCALE GENOMIC DNA]</scope>
    <source>
        <strain evidence="2 3">DSM 101509</strain>
    </source>
</reference>
<dbReference type="RefSeq" id="WP_151151794.1">
    <property type="nucleotide sequence ID" value="NZ_WAIE01000007.1"/>
</dbReference>
<accession>A0A6N6N1D2</accession>
<dbReference type="Pfam" id="PF13392">
    <property type="entry name" value="HNH_3"/>
    <property type="match status" value="1"/>
</dbReference>
<gene>
    <name evidence="2" type="ORF">F8A88_13985</name>
</gene>
<dbReference type="Proteomes" id="UP000438699">
    <property type="component" value="Unassembled WGS sequence"/>
</dbReference>
<dbReference type="SUPFAM" id="SSF54060">
    <property type="entry name" value="His-Me finger endonucleases"/>
    <property type="match status" value="1"/>
</dbReference>
<protein>
    <submittedName>
        <fullName evidence="2">HNH endonuclease</fullName>
    </submittedName>
</protein>
<proteinExistence type="predicted"/>
<evidence type="ECO:0000313" key="3">
    <source>
        <dbReference type="Proteomes" id="UP000438699"/>
    </source>
</evidence>
<organism evidence="2 3">
    <name type="scientific">Pseudodesulfovibrio senegalensis</name>
    <dbReference type="NCBI Taxonomy" id="1721087"/>
    <lineage>
        <taxon>Bacteria</taxon>
        <taxon>Pseudomonadati</taxon>
        <taxon>Thermodesulfobacteriota</taxon>
        <taxon>Desulfovibrionia</taxon>
        <taxon>Desulfovibrionales</taxon>
        <taxon>Desulfovibrionaceae</taxon>
    </lineage>
</organism>
<evidence type="ECO:0000259" key="1">
    <source>
        <dbReference type="Pfam" id="PF13392"/>
    </source>
</evidence>